<sequence length="387" mass="45654">MEKTKTRRSYKDSLFRMVFREKKELLSLYNAINGTDYDDPEALTVTTIEDALYIRIKNDISFLIENVMNLYEEQSSWNPNMPLRGLFYFSNIYQGYVGQNHLDIYSRKQLKLPQPRYIVFYNGVKKEPDRQELRLSDSFIRSDGQPSLECIAQVININYGQNQELMEACKKLGEYSYFVAKVRENLKEGLTLETAVDRAVVSCIREDVLRSFLEKHRMEVKDVILTEFDEELHNKTILEEGKQDWTQSALICYLKKKGLLTKELEERILKEEELEVLEQWLGQAFDGKFPEDQERVEKHPLQEATSPLTEFDEELHNKTLLEEGREEGIRQERIAVLIRYLKKKRLLTKELEERILKEKDLKALEKWLDLAYDGASLEELTVTILKQ</sequence>
<name>A0A9D2KNL9_9FIRM</name>
<evidence type="ECO:0008006" key="3">
    <source>
        <dbReference type="Google" id="ProtNLM"/>
    </source>
</evidence>
<comment type="caution">
    <text evidence="1">The sequence shown here is derived from an EMBL/GenBank/DDBJ whole genome shotgun (WGS) entry which is preliminary data.</text>
</comment>
<accession>A0A9D2KNL9</accession>
<gene>
    <name evidence="1" type="ORF">IAA07_13180</name>
</gene>
<protein>
    <recommendedName>
        <fullName evidence="3">Transposase, YhgA-like</fullName>
    </recommendedName>
</protein>
<dbReference type="EMBL" id="DWZA01000108">
    <property type="protein sequence ID" value="HJA72502.1"/>
    <property type="molecule type" value="Genomic_DNA"/>
</dbReference>
<dbReference type="Proteomes" id="UP000823900">
    <property type="component" value="Unassembled WGS sequence"/>
</dbReference>
<evidence type="ECO:0000313" key="2">
    <source>
        <dbReference type="Proteomes" id="UP000823900"/>
    </source>
</evidence>
<reference evidence="1" key="2">
    <citation type="submission" date="2021-04" db="EMBL/GenBank/DDBJ databases">
        <authorList>
            <person name="Gilroy R."/>
        </authorList>
    </citation>
    <scope>NUCLEOTIDE SEQUENCE</scope>
    <source>
        <strain evidence="1">CHK178-16964</strain>
    </source>
</reference>
<proteinExistence type="predicted"/>
<organism evidence="1 2">
    <name type="scientific">Candidatus Lachnoclostridium stercoravium</name>
    <dbReference type="NCBI Taxonomy" id="2838633"/>
    <lineage>
        <taxon>Bacteria</taxon>
        <taxon>Bacillati</taxon>
        <taxon>Bacillota</taxon>
        <taxon>Clostridia</taxon>
        <taxon>Lachnospirales</taxon>
        <taxon>Lachnospiraceae</taxon>
    </lineage>
</organism>
<dbReference type="AlphaFoldDB" id="A0A9D2KNL9"/>
<evidence type="ECO:0000313" key="1">
    <source>
        <dbReference type="EMBL" id="HJA72502.1"/>
    </source>
</evidence>
<reference evidence="1" key="1">
    <citation type="journal article" date="2021" name="PeerJ">
        <title>Extensive microbial diversity within the chicken gut microbiome revealed by metagenomics and culture.</title>
        <authorList>
            <person name="Gilroy R."/>
            <person name="Ravi A."/>
            <person name="Getino M."/>
            <person name="Pursley I."/>
            <person name="Horton D.L."/>
            <person name="Alikhan N.F."/>
            <person name="Baker D."/>
            <person name="Gharbi K."/>
            <person name="Hall N."/>
            <person name="Watson M."/>
            <person name="Adriaenssens E.M."/>
            <person name="Foster-Nyarko E."/>
            <person name="Jarju S."/>
            <person name="Secka A."/>
            <person name="Antonio M."/>
            <person name="Oren A."/>
            <person name="Chaudhuri R.R."/>
            <person name="La Ragione R."/>
            <person name="Hildebrand F."/>
            <person name="Pallen M.J."/>
        </authorList>
    </citation>
    <scope>NUCLEOTIDE SEQUENCE</scope>
    <source>
        <strain evidence="1">CHK178-16964</strain>
    </source>
</reference>